<evidence type="ECO:0000313" key="7">
    <source>
        <dbReference type="EMBL" id="MBB4701541.1"/>
    </source>
</evidence>
<dbReference type="GO" id="GO:0008270">
    <property type="term" value="F:zinc ion binding"/>
    <property type="evidence" value="ECO:0007669"/>
    <property type="project" value="InterPro"/>
</dbReference>
<keyword evidence="4" id="KW-0862">Zinc</keyword>
<feature type="domain" description="Peptidase M10 metallopeptidase" evidence="6">
    <location>
        <begin position="265"/>
        <end position="298"/>
    </location>
</feature>
<evidence type="ECO:0000256" key="4">
    <source>
        <dbReference type="ARBA" id="ARBA00022833"/>
    </source>
</evidence>
<evidence type="ECO:0000313" key="8">
    <source>
        <dbReference type="Proteomes" id="UP000542210"/>
    </source>
</evidence>
<evidence type="ECO:0000256" key="2">
    <source>
        <dbReference type="ARBA" id="ARBA00022723"/>
    </source>
</evidence>
<keyword evidence="3" id="KW-0378">Hydrolase</keyword>
<dbReference type="GO" id="GO:0004222">
    <property type="term" value="F:metalloendopeptidase activity"/>
    <property type="evidence" value="ECO:0007669"/>
    <property type="project" value="InterPro"/>
</dbReference>
<evidence type="ECO:0000256" key="3">
    <source>
        <dbReference type="ARBA" id="ARBA00022801"/>
    </source>
</evidence>
<keyword evidence="2" id="KW-0479">Metal-binding</keyword>
<dbReference type="Gene3D" id="3.40.390.10">
    <property type="entry name" value="Collagenase (Catalytic Domain)"/>
    <property type="match status" value="1"/>
</dbReference>
<comment type="caution">
    <text evidence="7">The sequence shown here is derived from an EMBL/GenBank/DDBJ whole genome shotgun (WGS) entry which is preliminary data.</text>
</comment>
<dbReference type="EMBL" id="JACHND010000001">
    <property type="protein sequence ID" value="MBB4701541.1"/>
    <property type="molecule type" value="Genomic_DNA"/>
</dbReference>
<evidence type="ECO:0000256" key="5">
    <source>
        <dbReference type="SAM" id="SignalP"/>
    </source>
</evidence>
<protein>
    <recommendedName>
        <fullName evidence="6">Peptidase M10 metallopeptidase domain-containing protein</fullName>
    </recommendedName>
</protein>
<dbReference type="Pfam" id="PF00413">
    <property type="entry name" value="Peptidase_M10"/>
    <property type="match status" value="1"/>
</dbReference>
<dbReference type="InterPro" id="IPR024079">
    <property type="entry name" value="MetalloPept_cat_dom_sf"/>
</dbReference>
<dbReference type="AlphaFoldDB" id="A0A7W7D9N3"/>
<organism evidence="7 8">
    <name type="scientific">Sphaerisporangium siamense</name>
    <dbReference type="NCBI Taxonomy" id="795645"/>
    <lineage>
        <taxon>Bacteria</taxon>
        <taxon>Bacillati</taxon>
        <taxon>Actinomycetota</taxon>
        <taxon>Actinomycetes</taxon>
        <taxon>Streptosporangiales</taxon>
        <taxon>Streptosporangiaceae</taxon>
        <taxon>Sphaerisporangium</taxon>
    </lineage>
</organism>
<reference evidence="7 8" key="1">
    <citation type="submission" date="2020-08" db="EMBL/GenBank/DDBJ databases">
        <title>Sequencing the genomes of 1000 actinobacteria strains.</title>
        <authorList>
            <person name="Klenk H.-P."/>
        </authorList>
    </citation>
    <scope>NUCLEOTIDE SEQUENCE [LARGE SCALE GENOMIC DNA]</scope>
    <source>
        <strain evidence="7 8">DSM 45784</strain>
    </source>
</reference>
<dbReference type="Proteomes" id="UP000542210">
    <property type="component" value="Unassembled WGS sequence"/>
</dbReference>
<dbReference type="InterPro" id="IPR001818">
    <property type="entry name" value="Pept_M10_metallopeptidase"/>
</dbReference>
<dbReference type="SUPFAM" id="SSF55486">
    <property type="entry name" value="Metalloproteases ('zincins'), catalytic domain"/>
    <property type="match status" value="1"/>
</dbReference>
<proteinExistence type="predicted"/>
<sequence length="318" mass="34025">MAVKTYSRRKYFLAVLVAVSALTGGLGTAAPAAAQPGAVITTPGGGVERSPKAGSPLTNLAEYPKLTPGQLAARVAEDRGKAARGPSVEQAVTELTSTETLDDGRVAVSTYTLAPGADPAKVADSLRRQGKSDVRLVRHGPAPSSGVGTLGSNDCAYGSARTVTCPNSWWSNQTRSNPVVLFNDHSSAAWPVTNAVYKWNQTPNIDSWYTWNNCNPSNVHCVDVRSADFGETGWVGLTTHYYIPPNYGRILDAVVDMNDWYAPTTFTRNAAVTHELGHVLGLGHNQWSGDVMYEYVATREDIGGENPALLAQVYSIDR</sequence>
<feature type="chain" id="PRO_5030862916" description="Peptidase M10 metallopeptidase domain-containing protein" evidence="5">
    <location>
        <begin position="35"/>
        <end position="318"/>
    </location>
</feature>
<keyword evidence="5" id="KW-0732">Signal</keyword>
<evidence type="ECO:0000259" key="6">
    <source>
        <dbReference type="Pfam" id="PF00413"/>
    </source>
</evidence>
<dbReference type="RefSeq" id="WP_184880667.1">
    <property type="nucleotide sequence ID" value="NZ_BOOV01000016.1"/>
</dbReference>
<feature type="signal peptide" evidence="5">
    <location>
        <begin position="1"/>
        <end position="34"/>
    </location>
</feature>
<keyword evidence="8" id="KW-1185">Reference proteome</keyword>
<keyword evidence="1" id="KW-0645">Protease</keyword>
<evidence type="ECO:0000256" key="1">
    <source>
        <dbReference type="ARBA" id="ARBA00022670"/>
    </source>
</evidence>
<gene>
    <name evidence="7" type="ORF">BJ982_003085</name>
</gene>
<dbReference type="GO" id="GO:0006508">
    <property type="term" value="P:proteolysis"/>
    <property type="evidence" value="ECO:0007669"/>
    <property type="project" value="UniProtKB-KW"/>
</dbReference>
<accession>A0A7W7D9N3</accession>
<name>A0A7W7D9N3_9ACTN</name>
<dbReference type="GO" id="GO:0031012">
    <property type="term" value="C:extracellular matrix"/>
    <property type="evidence" value="ECO:0007669"/>
    <property type="project" value="InterPro"/>
</dbReference>